<evidence type="ECO:0000313" key="2">
    <source>
        <dbReference type="EMBL" id="ART52763.1"/>
    </source>
</evidence>
<dbReference type="AlphaFoldDB" id="A0A240U5U6"/>
<evidence type="ECO:0000259" key="1">
    <source>
        <dbReference type="Pfam" id="PF13619"/>
    </source>
</evidence>
<dbReference type="InterPro" id="IPR025309">
    <property type="entry name" value="KTSC_dom"/>
</dbReference>
<dbReference type="Proteomes" id="UP000194432">
    <property type="component" value="Chromosome 1"/>
</dbReference>
<proteinExistence type="predicted"/>
<gene>
    <name evidence="2" type="ORF">CBP34_15320</name>
</gene>
<dbReference type="KEGG" id="acin:CBP34_15320"/>
<dbReference type="EMBL" id="CP021361">
    <property type="protein sequence ID" value="ART52763.1"/>
    <property type="molecule type" value="Genomic_DNA"/>
</dbReference>
<dbReference type="Pfam" id="PF13619">
    <property type="entry name" value="KTSC"/>
    <property type="match status" value="1"/>
</dbReference>
<sequence length="69" mass="7593">MERTPVTSSNISSIGYDADSQVLEIEFNSGAVYEYSGVPEGEHAGLMNADSKGTYFNANIKNRYPFSKH</sequence>
<name>A0A240U5U6_9BURK</name>
<reference evidence="2 3" key="1">
    <citation type="submission" date="2017-05" db="EMBL/GenBank/DDBJ databases">
        <title>Polyphasic characterization of four soil-derived phenanthrene-degrading Acidovorax strains and proposal of Acidovorax phenanthrenivorans sp. nov.</title>
        <authorList>
            <person name="Singleton D.R."/>
            <person name="Lee J."/>
            <person name="Dickey A.N."/>
            <person name="Stroud A."/>
            <person name="Scholl E.H."/>
            <person name="Wright F.A."/>
            <person name="Aitken M.D."/>
        </authorList>
    </citation>
    <scope>NUCLEOTIDE SEQUENCE [LARGE SCALE GENOMIC DNA]</scope>
    <source>
        <strain evidence="2">NA3</strain>
    </source>
</reference>
<dbReference type="RefSeq" id="WP_094098540.1">
    <property type="nucleotide sequence ID" value="NZ_CP021361.1"/>
</dbReference>
<keyword evidence="3" id="KW-1185">Reference proteome</keyword>
<evidence type="ECO:0000313" key="3">
    <source>
        <dbReference type="Proteomes" id="UP000194432"/>
    </source>
</evidence>
<organism evidence="2 3">
    <name type="scientific">Acidovorax carolinensis</name>
    <dbReference type="NCBI Taxonomy" id="553814"/>
    <lineage>
        <taxon>Bacteria</taxon>
        <taxon>Pseudomonadati</taxon>
        <taxon>Pseudomonadota</taxon>
        <taxon>Betaproteobacteria</taxon>
        <taxon>Burkholderiales</taxon>
        <taxon>Comamonadaceae</taxon>
        <taxon>Acidovorax</taxon>
    </lineage>
</organism>
<feature type="domain" description="KTSC" evidence="1">
    <location>
        <begin position="7"/>
        <end position="64"/>
    </location>
</feature>
<accession>A0A240U5U6</accession>
<protein>
    <submittedName>
        <fullName evidence="2">KTSC domain-containing protein</fullName>
    </submittedName>
</protein>